<name>A0A6J4HH86_9CHLR</name>
<reference evidence="1" key="1">
    <citation type="submission" date="2020-02" db="EMBL/GenBank/DDBJ databases">
        <authorList>
            <person name="Meier V. D."/>
        </authorList>
    </citation>
    <scope>NUCLEOTIDE SEQUENCE</scope>
    <source>
        <strain evidence="1">AVDCRST_MAG93</strain>
    </source>
</reference>
<proteinExistence type="predicted"/>
<accession>A0A6J4HH86</accession>
<gene>
    <name evidence="1" type="ORF">AVDCRST_MAG93-457</name>
</gene>
<dbReference type="AlphaFoldDB" id="A0A6J4HH86"/>
<protein>
    <submittedName>
        <fullName evidence="1">Uncharacterized protein</fullName>
    </submittedName>
</protein>
<dbReference type="EMBL" id="CADCTR010000152">
    <property type="protein sequence ID" value="CAA9221303.1"/>
    <property type="molecule type" value="Genomic_DNA"/>
</dbReference>
<feature type="non-terminal residue" evidence="1">
    <location>
        <position position="1"/>
    </location>
</feature>
<feature type="non-terminal residue" evidence="1">
    <location>
        <position position="47"/>
    </location>
</feature>
<evidence type="ECO:0000313" key="1">
    <source>
        <dbReference type="EMBL" id="CAA9221303.1"/>
    </source>
</evidence>
<sequence length="47" mass="5423">WLCGVIHRAAVGWSRRMAKRYELTDRQWAVLRDLVPGKAEDRGRTAA</sequence>
<organism evidence="1">
    <name type="scientific">uncultured Chloroflexia bacterium</name>
    <dbReference type="NCBI Taxonomy" id="1672391"/>
    <lineage>
        <taxon>Bacteria</taxon>
        <taxon>Bacillati</taxon>
        <taxon>Chloroflexota</taxon>
        <taxon>Chloroflexia</taxon>
        <taxon>environmental samples</taxon>
    </lineage>
</organism>